<accession>A0A388LAW7</accession>
<gene>
    <name evidence="3" type="ORF">CBR_g29613</name>
</gene>
<organism evidence="3 4">
    <name type="scientific">Chara braunii</name>
    <name type="common">Braun's stonewort</name>
    <dbReference type="NCBI Taxonomy" id="69332"/>
    <lineage>
        <taxon>Eukaryota</taxon>
        <taxon>Viridiplantae</taxon>
        <taxon>Streptophyta</taxon>
        <taxon>Charophyceae</taxon>
        <taxon>Charales</taxon>
        <taxon>Characeae</taxon>
        <taxon>Chara</taxon>
    </lineage>
</organism>
<dbReference type="OrthoDB" id="10262032at2759"/>
<dbReference type="Gene3D" id="3.90.550.10">
    <property type="entry name" value="Spore Coat Polysaccharide Biosynthesis Protein SpsA, Chain A"/>
    <property type="match status" value="1"/>
</dbReference>
<dbReference type="InterPro" id="IPR029044">
    <property type="entry name" value="Nucleotide-diphossugar_trans"/>
</dbReference>
<comment type="caution">
    <text evidence="3">The sequence shown here is derived from an EMBL/GenBank/DDBJ whole genome shotgun (WGS) entry which is preliminary data.</text>
</comment>
<sequence>MLRPAMAPDLNTVLQSQRLRHAAVMGEITGTERCFEALQQLASQGESFDIVVNIQGDEPFIESSHIDSVVATVANHSADMGYNQYALYFSRAMIPHNKAGKYDPRTQYWRKLGIYAYRADFLKTYLMLPPSSLQVAEDLEQNKVIQAGLKIKVGIVQTGVHGVDTPRQLQELENQMMSCHAGDLDNMPVVGKENISPFTQITI</sequence>
<keyword evidence="2" id="KW-0548">Nucleotidyltransferase</keyword>
<evidence type="ECO:0000256" key="2">
    <source>
        <dbReference type="ARBA" id="ARBA00022695"/>
    </source>
</evidence>
<evidence type="ECO:0000313" key="4">
    <source>
        <dbReference type="Proteomes" id="UP000265515"/>
    </source>
</evidence>
<keyword evidence="4" id="KW-1185">Reference proteome</keyword>
<dbReference type="GO" id="GO:0005829">
    <property type="term" value="C:cytosol"/>
    <property type="evidence" value="ECO:0007669"/>
    <property type="project" value="TreeGrafter"/>
</dbReference>
<dbReference type="EMBL" id="BFEA01000320">
    <property type="protein sequence ID" value="GBG79467.1"/>
    <property type="molecule type" value="Genomic_DNA"/>
</dbReference>
<reference evidence="3 4" key="1">
    <citation type="journal article" date="2018" name="Cell">
        <title>The Chara Genome: Secondary Complexity and Implications for Plant Terrestrialization.</title>
        <authorList>
            <person name="Nishiyama T."/>
            <person name="Sakayama H."/>
            <person name="Vries J.D."/>
            <person name="Buschmann H."/>
            <person name="Saint-Marcoux D."/>
            <person name="Ullrich K.K."/>
            <person name="Haas F.B."/>
            <person name="Vanderstraeten L."/>
            <person name="Becker D."/>
            <person name="Lang D."/>
            <person name="Vosolsobe S."/>
            <person name="Rombauts S."/>
            <person name="Wilhelmsson P.K.I."/>
            <person name="Janitza P."/>
            <person name="Kern R."/>
            <person name="Heyl A."/>
            <person name="Rumpler F."/>
            <person name="Villalobos L.I.A.C."/>
            <person name="Clay J.M."/>
            <person name="Skokan R."/>
            <person name="Toyoda A."/>
            <person name="Suzuki Y."/>
            <person name="Kagoshima H."/>
            <person name="Schijlen E."/>
            <person name="Tajeshwar N."/>
            <person name="Catarino B."/>
            <person name="Hetherington A.J."/>
            <person name="Saltykova A."/>
            <person name="Bonnot C."/>
            <person name="Breuninger H."/>
            <person name="Symeonidi A."/>
            <person name="Radhakrishnan G.V."/>
            <person name="Van Nieuwerburgh F."/>
            <person name="Deforce D."/>
            <person name="Chang C."/>
            <person name="Karol K.G."/>
            <person name="Hedrich R."/>
            <person name="Ulvskov P."/>
            <person name="Glockner G."/>
            <person name="Delwiche C.F."/>
            <person name="Petrasek J."/>
            <person name="Van de Peer Y."/>
            <person name="Friml J."/>
            <person name="Beilby M."/>
            <person name="Dolan L."/>
            <person name="Kohara Y."/>
            <person name="Sugano S."/>
            <person name="Fujiyama A."/>
            <person name="Delaux P.-M."/>
            <person name="Quint M."/>
            <person name="TheiBen G."/>
            <person name="Hagemann M."/>
            <person name="Harholt J."/>
            <person name="Dunand C."/>
            <person name="Zachgo S."/>
            <person name="Langdale J."/>
            <person name="Maumus F."/>
            <person name="Straeten D.V.D."/>
            <person name="Gould S.B."/>
            <person name="Rensing S.A."/>
        </authorList>
    </citation>
    <scope>NUCLEOTIDE SEQUENCE [LARGE SCALE GENOMIC DNA]</scope>
    <source>
        <strain evidence="3 4">S276</strain>
    </source>
</reference>
<dbReference type="OMA" id="ITGTERC"/>
<name>A0A388LAW7_CHABU</name>
<evidence type="ECO:0008006" key="5">
    <source>
        <dbReference type="Google" id="ProtNLM"/>
    </source>
</evidence>
<dbReference type="Proteomes" id="UP000265515">
    <property type="component" value="Unassembled WGS sequence"/>
</dbReference>
<dbReference type="STRING" id="69332.A0A388LAW7"/>
<dbReference type="PANTHER" id="PTHR42866">
    <property type="entry name" value="3-DEOXY-MANNO-OCTULOSONATE CYTIDYLYLTRANSFERASE"/>
    <property type="match status" value="1"/>
</dbReference>
<dbReference type="AlphaFoldDB" id="A0A388LAW7"/>
<dbReference type="GO" id="GO:0008690">
    <property type="term" value="F:3-deoxy-manno-octulosonate cytidylyltransferase activity"/>
    <property type="evidence" value="ECO:0007669"/>
    <property type="project" value="TreeGrafter"/>
</dbReference>
<keyword evidence="1" id="KW-0808">Transferase</keyword>
<dbReference type="PANTHER" id="PTHR42866:SF2">
    <property type="entry name" value="3-DEOXY-MANNO-OCTULOSONATE CYTIDYLYLTRANSFERASE, MITOCHONDRIAL"/>
    <property type="match status" value="1"/>
</dbReference>
<dbReference type="Pfam" id="PF02348">
    <property type="entry name" value="CTP_transf_3"/>
    <property type="match status" value="2"/>
</dbReference>
<proteinExistence type="predicted"/>
<dbReference type="InterPro" id="IPR003329">
    <property type="entry name" value="Cytidylyl_trans"/>
</dbReference>
<evidence type="ECO:0000256" key="1">
    <source>
        <dbReference type="ARBA" id="ARBA00022679"/>
    </source>
</evidence>
<dbReference type="SUPFAM" id="SSF53448">
    <property type="entry name" value="Nucleotide-diphospho-sugar transferases"/>
    <property type="match status" value="1"/>
</dbReference>
<protein>
    <recommendedName>
        <fullName evidence="5">3-deoxy-manno-octulosonate cytidylyltransferase</fullName>
    </recommendedName>
</protein>
<dbReference type="Gramene" id="GBG79467">
    <property type="protein sequence ID" value="GBG79467"/>
    <property type="gene ID" value="CBR_g29613"/>
</dbReference>
<evidence type="ECO:0000313" key="3">
    <source>
        <dbReference type="EMBL" id="GBG79467.1"/>
    </source>
</evidence>